<proteinExistence type="predicted"/>
<dbReference type="EMBL" id="LR798359">
    <property type="protein sequence ID" value="CAB5225951.1"/>
    <property type="molecule type" value="Genomic_DNA"/>
</dbReference>
<dbReference type="EMBL" id="LR796599">
    <property type="protein sequence ID" value="CAB4153613.1"/>
    <property type="molecule type" value="Genomic_DNA"/>
</dbReference>
<protein>
    <submittedName>
        <fullName evidence="2">Uncharacterized protein</fullName>
    </submittedName>
</protein>
<reference evidence="2" key="1">
    <citation type="submission" date="2020-05" db="EMBL/GenBank/DDBJ databases">
        <authorList>
            <person name="Chiriac C."/>
            <person name="Salcher M."/>
            <person name="Ghai R."/>
            <person name="Kavagutti S V."/>
        </authorList>
    </citation>
    <scope>NUCLEOTIDE SEQUENCE</scope>
</reference>
<sequence>MSSIDQSRAYLSLREQITAVRREFGEDTGWRIVEQAVIANLNQLLHERQQSTHTQEKNHA</sequence>
<organism evidence="2">
    <name type="scientific">uncultured Caudovirales phage</name>
    <dbReference type="NCBI Taxonomy" id="2100421"/>
    <lineage>
        <taxon>Viruses</taxon>
        <taxon>Duplodnaviria</taxon>
        <taxon>Heunggongvirae</taxon>
        <taxon>Uroviricota</taxon>
        <taxon>Caudoviricetes</taxon>
        <taxon>Peduoviridae</taxon>
        <taxon>Maltschvirus</taxon>
        <taxon>Maltschvirus maltsch</taxon>
    </lineage>
</organism>
<name>A0A6J7XDK9_9CAUD</name>
<evidence type="ECO:0000313" key="2">
    <source>
        <dbReference type="EMBL" id="CAB5225951.1"/>
    </source>
</evidence>
<accession>A0A6J7XDK9</accession>
<evidence type="ECO:0000313" key="1">
    <source>
        <dbReference type="EMBL" id="CAB4153613.1"/>
    </source>
</evidence>
<gene>
    <name evidence="1" type="ORF">UFOVP640_11</name>
    <name evidence="2" type="ORF">UFOVP759_15</name>
</gene>